<name>A8XVP8_CAEBR</name>
<feature type="coiled-coil region" evidence="1">
    <location>
        <begin position="97"/>
        <end position="138"/>
    </location>
</feature>
<gene>
    <name evidence="3" type="ORF">CBG19456</name>
    <name evidence="3" type="ORF">CBG_19456</name>
</gene>
<dbReference type="EMBL" id="HE601126">
    <property type="protein sequence ID" value="CAP36701.1"/>
    <property type="molecule type" value="Genomic_DNA"/>
</dbReference>
<feature type="region of interest" description="Disordered" evidence="2">
    <location>
        <begin position="76"/>
        <end position="97"/>
    </location>
</feature>
<evidence type="ECO:0000313" key="3">
    <source>
        <dbReference type="EMBL" id="CAP36701.1"/>
    </source>
</evidence>
<keyword evidence="4" id="KW-1185">Reference proteome</keyword>
<organism evidence="3 4">
    <name type="scientific">Caenorhabditis briggsae</name>
    <dbReference type="NCBI Taxonomy" id="6238"/>
    <lineage>
        <taxon>Eukaryota</taxon>
        <taxon>Metazoa</taxon>
        <taxon>Ecdysozoa</taxon>
        <taxon>Nematoda</taxon>
        <taxon>Chromadorea</taxon>
        <taxon>Rhabditida</taxon>
        <taxon>Rhabditina</taxon>
        <taxon>Rhabditomorpha</taxon>
        <taxon>Rhabditoidea</taxon>
        <taxon>Rhabditidae</taxon>
        <taxon>Peloderinae</taxon>
        <taxon>Caenorhabditis</taxon>
    </lineage>
</organism>
<evidence type="ECO:0000313" key="4">
    <source>
        <dbReference type="Proteomes" id="UP000008549"/>
    </source>
</evidence>
<evidence type="ECO:0000256" key="2">
    <source>
        <dbReference type="SAM" id="MobiDB-lite"/>
    </source>
</evidence>
<accession>A8XVP8</accession>
<reference evidence="3 4" key="1">
    <citation type="journal article" date="2003" name="PLoS Biol.">
        <title>The genome sequence of Caenorhabditis briggsae: a platform for comparative genomics.</title>
        <authorList>
            <person name="Stein L.D."/>
            <person name="Bao Z."/>
            <person name="Blasiar D."/>
            <person name="Blumenthal T."/>
            <person name="Brent M.R."/>
            <person name="Chen N."/>
            <person name="Chinwalla A."/>
            <person name="Clarke L."/>
            <person name="Clee C."/>
            <person name="Coghlan A."/>
            <person name="Coulson A."/>
            <person name="D'Eustachio P."/>
            <person name="Fitch D.H."/>
            <person name="Fulton L.A."/>
            <person name="Fulton R.E."/>
            <person name="Griffiths-Jones S."/>
            <person name="Harris T.W."/>
            <person name="Hillier L.W."/>
            <person name="Kamath R."/>
            <person name="Kuwabara P.E."/>
            <person name="Mardis E.R."/>
            <person name="Marra M.A."/>
            <person name="Miner T.L."/>
            <person name="Minx P."/>
            <person name="Mullikin J.C."/>
            <person name="Plumb R.W."/>
            <person name="Rogers J."/>
            <person name="Schein J.E."/>
            <person name="Sohrmann M."/>
            <person name="Spieth J."/>
            <person name="Stajich J.E."/>
            <person name="Wei C."/>
            <person name="Willey D."/>
            <person name="Wilson R.K."/>
            <person name="Durbin R."/>
            <person name="Waterston R.H."/>
        </authorList>
    </citation>
    <scope>NUCLEOTIDE SEQUENCE [LARGE SCALE GENOMIC DNA]</scope>
    <source>
        <strain evidence="3 4">AF16</strain>
    </source>
</reference>
<dbReference type="AlphaFoldDB" id="A8XVP8"/>
<feature type="compositionally biased region" description="Low complexity" evidence="2">
    <location>
        <begin position="82"/>
        <end position="97"/>
    </location>
</feature>
<evidence type="ECO:0000256" key="1">
    <source>
        <dbReference type="SAM" id="Coils"/>
    </source>
</evidence>
<dbReference type="InParanoid" id="A8XVP8"/>
<dbReference type="RefSeq" id="XP_002646481.1">
    <property type="nucleotide sequence ID" value="XM_002646435.1"/>
</dbReference>
<dbReference type="KEGG" id="cbr:CBG_19456"/>
<sequence>MPANSSTLTYGTTRPLATTLRYSAEAVRVQPVSPTTWQVVFLVMLSLVKKWSKEIRIAQDCLHIREERNSENQSVLQHQLESWGSGTRSSGIRSSGIREAGSELVEVKSELVEVESKLVELESGLVEMESELVELESELVEAD</sequence>
<keyword evidence="1" id="KW-0175">Coiled coil</keyword>
<reference evidence="3 4" key="2">
    <citation type="journal article" date="2011" name="PLoS Genet.">
        <title>Caenorhabditis briggsae recombinant inbred line genotypes reveal inter-strain incompatibility and the evolution of recombination.</title>
        <authorList>
            <person name="Ross J.A."/>
            <person name="Koboldt D.C."/>
            <person name="Staisch J.E."/>
            <person name="Chamberlin H.M."/>
            <person name="Gupta B.P."/>
            <person name="Miller R.D."/>
            <person name="Baird S.E."/>
            <person name="Haag E.S."/>
        </authorList>
    </citation>
    <scope>NUCLEOTIDE SEQUENCE [LARGE SCALE GENOMIC DNA]</scope>
    <source>
        <strain evidence="3 4">AF16</strain>
    </source>
</reference>
<protein>
    <submittedName>
        <fullName evidence="3">Protein CBG19456</fullName>
    </submittedName>
</protein>
<dbReference type="GeneID" id="8588478"/>
<dbReference type="HOGENOM" id="CLU_1807924_0_0_1"/>
<dbReference type="Proteomes" id="UP000008549">
    <property type="component" value="Unassembled WGS sequence"/>
</dbReference>
<proteinExistence type="predicted"/>
<dbReference type="CTD" id="8588478"/>